<dbReference type="InterPro" id="IPR036919">
    <property type="entry name" value="Ribo_uL30_ferredoxin-like_sf"/>
</dbReference>
<comment type="similarity">
    <text evidence="1">Belongs to the universal ribosomal protein uL30 family.</text>
</comment>
<protein>
    <recommendedName>
        <fullName evidence="4">Large ribosomal subunit protein uL30m</fullName>
    </recommendedName>
</protein>
<dbReference type="GO" id="GO:0003735">
    <property type="term" value="F:structural constituent of ribosome"/>
    <property type="evidence" value="ECO:0007669"/>
    <property type="project" value="InterPro"/>
</dbReference>
<dbReference type="RefSeq" id="XP_015465702.1">
    <property type="nucleotide sequence ID" value="XM_015613475.1"/>
</dbReference>
<dbReference type="EMBL" id="LMYN01000132">
    <property type="protein sequence ID" value="KRZ99599.1"/>
    <property type="molecule type" value="Genomic_DNA"/>
</dbReference>
<evidence type="ECO:0000256" key="3">
    <source>
        <dbReference type="ARBA" id="ARBA00023274"/>
    </source>
</evidence>
<keyword evidence="2" id="KW-0689">Ribosomal protein</keyword>
<evidence type="ECO:0000256" key="2">
    <source>
        <dbReference type="ARBA" id="ARBA00022980"/>
    </source>
</evidence>
<evidence type="ECO:0000313" key="6">
    <source>
        <dbReference type="EMBL" id="KRZ99599.1"/>
    </source>
</evidence>
<evidence type="ECO:0000259" key="5">
    <source>
        <dbReference type="Pfam" id="PF00327"/>
    </source>
</evidence>
<dbReference type="GO" id="GO:0005739">
    <property type="term" value="C:mitochondrion"/>
    <property type="evidence" value="ECO:0007669"/>
    <property type="project" value="TreeGrafter"/>
</dbReference>
<dbReference type="Pfam" id="PF00327">
    <property type="entry name" value="Ribosomal_L30"/>
    <property type="match status" value="1"/>
</dbReference>
<gene>
    <name evidence="6" type="ORF">AC631_04646</name>
</gene>
<dbReference type="NCBIfam" id="TIGR01308">
    <property type="entry name" value="rpmD_bact"/>
    <property type="match status" value="1"/>
</dbReference>
<proteinExistence type="inferred from homology"/>
<keyword evidence="3" id="KW-0687">Ribonucleoprotein</keyword>
<reference evidence="6 7" key="1">
    <citation type="submission" date="2015-11" db="EMBL/GenBank/DDBJ databases">
        <title>The genome of Debaryomyces fabryi.</title>
        <authorList>
            <person name="Tafer H."/>
            <person name="Lopandic K."/>
        </authorList>
    </citation>
    <scope>NUCLEOTIDE SEQUENCE [LARGE SCALE GENOMIC DNA]</scope>
    <source>
        <strain evidence="6 7">CBS 789</strain>
    </source>
</reference>
<dbReference type="CDD" id="cd01658">
    <property type="entry name" value="Ribosomal_L30"/>
    <property type="match status" value="1"/>
</dbReference>
<dbReference type="OrthoDB" id="509901at2759"/>
<accession>A0A0V1PTV7</accession>
<dbReference type="GeneID" id="26841655"/>
<feature type="domain" description="Large ribosomal subunit protein uL30-like ferredoxin-like fold" evidence="5">
    <location>
        <begin position="12"/>
        <end position="62"/>
    </location>
</feature>
<dbReference type="AlphaFoldDB" id="A0A0V1PTV7"/>
<dbReference type="GO" id="GO:0015934">
    <property type="term" value="C:large ribosomal subunit"/>
    <property type="evidence" value="ECO:0007669"/>
    <property type="project" value="InterPro"/>
</dbReference>
<evidence type="ECO:0000256" key="1">
    <source>
        <dbReference type="ARBA" id="ARBA00007594"/>
    </source>
</evidence>
<dbReference type="InterPro" id="IPR016082">
    <property type="entry name" value="Ribosomal_uL30_ferredoxin-like"/>
</dbReference>
<dbReference type="PANTHER" id="PTHR15892">
    <property type="entry name" value="MITOCHONDRIAL RIBOSOMAL PROTEIN L30"/>
    <property type="match status" value="1"/>
</dbReference>
<comment type="caution">
    <text evidence="6">The sequence shown here is derived from an EMBL/GenBank/DDBJ whole genome shotgun (WGS) entry which is preliminary data.</text>
</comment>
<dbReference type="PANTHER" id="PTHR15892:SF2">
    <property type="entry name" value="LARGE RIBOSOMAL SUBUNIT PROTEIN UL30M"/>
    <property type="match status" value="1"/>
</dbReference>
<sequence length="99" mass="11301">MSTANAAKNMFYKITQTRSTIGCHPRIRKNIEALGLKRINQIIYQKVSPSTAHRISAVKELVKIELVDKPKTKEELAAERKFNPGFEIIKGDMLNKVYQ</sequence>
<dbReference type="Proteomes" id="UP000054251">
    <property type="component" value="Unassembled WGS sequence"/>
</dbReference>
<evidence type="ECO:0000313" key="7">
    <source>
        <dbReference type="Proteomes" id="UP000054251"/>
    </source>
</evidence>
<dbReference type="InterPro" id="IPR005996">
    <property type="entry name" value="Ribosomal_uL30_bac-type"/>
</dbReference>
<dbReference type="SUPFAM" id="SSF55129">
    <property type="entry name" value="Ribosomal protein L30p/L7e"/>
    <property type="match status" value="1"/>
</dbReference>
<name>A0A0V1PTV7_9ASCO</name>
<keyword evidence="7" id="KW-1185">Reference proteome</keyword>
<dbReference type="GO" id="GO:0006412">
    <property type="term" value="P:translation"/>
    <property type="evidence" value="ECO:0007669"/>
    <property type="project" value="InterPro"/>
</dbReference>
<evidence type="ECO:0000256" key="4">
    <source>
        <dbReference type="ARBA" id="ARBA00035281"/>
    </source>
</evidence>
<dbReference type="Gene3D" id="3.30.1390.20">
    <property type="entry name" value="Ribosomal protein L30, ferredoxin-like fold domain"/>
    <property type="match status" value="1"/>
</dbReference>
<organism evidence="6 7">
    <name type="scientific">Debaryomyces fabryi</name>
    <dbReference type="NCBI Taxonomy" id="58627"/>
    <lineage>
        <taxon>Eukaryota</taxon>
        <taxon>Fungi</taxon>
        <taxon>Dikarya</taxon>
        <taxon>Ascomycota</taxon>
        <taxon>Saccharomycotina</taxon>
        <taxon>Pichiomycetes</taxon>
        <taxon>Debaryomycetaceae</taxon>
        <taxon>Debaryomyces</taxon>
    </lineage>
</organism>